<dbReference type="Proteomes" id="UP000249720">
    <property type="component" value="Unassembled WGS sequence"/>
</dbReference>
<evidence type="ECO:0000313" key="3">
    <source>
        <dbReference type="EMBL" id="PZX64427.1"/>
    </source>
</evidence>
<feature type="domain" description="SbsA Ig-like" evidence="2">
    <location>
        <begin position="34"/>
        <end position="133"/>
    </location>
</feature>
<dbReference type="PROSITE" id="PS51257">
    <property type="entry name" value="PROKAR_LIPOPROTEIN"/>
    <property type="match status" value="1"/>
</dbReference>
<name>A0A2W7SBN7_9BACT</name>
<proteinExistence type="predicted"/>
<sequence length="469" mass="53207">MQKLLWVVIIAAFFIPFTFSGCANIIPPTGGPKDTLPPKLVMAVPKDSMLDFNSKKVVLTFDEYVDVKDLQKNLIVSPIPKVTPNIQGHLKNVTIQIKDTLKPNTTYSINFGNAIRDVNEGNILKNFTYVFSTGNYLDTLSFTGNVIVAETGKTDSTLIVVLHENLNDTAVIKNAPEYFARVNGKGHFAFHYLPAKTFNAYVLPDDYSKRYDDSTKMFAFLDAAITVAPNMQPVTFYAFEAAKKKEKPAKTTAPPAAKQIKKDQEEHKRLRFTLNLDNGKQDLLTPALQLKFSTPLDTLNTSAIALLDTAFKPIKGYTIHLDSTKTICSITHPWKEAEQFILLLQKNAATDTNHVQLAKADTIRFSTKNESDYGSLRMRFNHLDLQKHPVLQLLQNNTIMESIPLTSNEIYRKLYRPGDYDIRILYDTNQNGVWDTGNYKQHRQPEIVYDLNKKIVIKSNWDNEFEFNL</sequence>
<evidence type="ECO:0000313" key="4">
    <source>
        <dbReference type="Proteomes" id="UP000249720"/>
    </source>
</evidence>
<dbReference type="AlphaFoldDB" id="A0A2W7SBN7"/>
<keyword evidence="1" id="KW-0732">Signal</keyword>
<evidence type="ECO:0000259" key="2">
    <source>
        <dbReference type="Pfam" id="PF13205"/>
    </source>
</evidence>
<comment type="caution">
    <text evidence="3">The sequence shown here is derived from an EMBL/GenBank/DDBJ whole genome shotgun (WGS) entry which is preliminary data.</text>
</comment>
<protein>
    <submittedName>
        <fullName evidence="3">Ig-like domain-containing protein</fullName>
    </submittedName>
</protein>
<dbReference type="InterPro" id="IPR032812">
    <property type="entry name" value="SbsA_Ig"/>
</dbReference>
<evidence type="ECO:0000256" key="1">
    <source>
        <dbReference type="ARBA" id="ARBA00022729"/>
    </source>
</evidence>
<dbReference type="OrthoDB" id="9809989at2"/>
<keyword evidence="4" id="KW-1185">Reference proteome</keyword>
<dbReference type="EMBL" id="QKZV01000002">
    <property type="protein sequence ID" value="PZX64427.1"/>
    <property type="molecule type" value="Genomic_DNA"/>
</dbReference>
<reference evidence="3 4" key="1">
    <citation type="submission" date="2018-06" db="EMBL/GenBank/DDBJ databases">
        <title>Genomic Encyclopedia of Archaeal and Bacterial Type Strains, Phase II (KMG-II): from individual species to whole genera.</title>
        <authorList>
            <person name="Goeker M."/>
        </authorList>
    </citation>
    <scope>NUCLEOTIDE SEQUENCE [LARGE SCALE GENOMIC DNA]</scope>
    <source>
        <strain evidence="3 4">DSM 23241</strain>
    </source>
</reference>
<dbReference type="Pfam" id="PF13205">
    <property type="entry name" value="Big_5"/>
    <property type="match status" value="1"/>
</dbReference>
<gene>
    <name evidence="3" type="ORF">LX80_00623</name>
</gene>
<accession>A0A2W7SBN7</accession>
<organism evidence="3 4">
    <name type="scientific">Hydrotalea sandarakina</name>
    <dbReference type="NCBI Taxonomy" id="1004304"/>
    <lineage>
        <taxon>Bacteria</taxon>
        <taxon>Pseudomonadati</taxon>
        <taxon>Bacteroidota</taxon>
        <taxon>Chitinophagia</taxon>
        <taxon>Chitinophagales</taxon>
        <taxon>Chitinophagaceae</taxon>
        <taxon>Hydrotalea</taxon>
    </lineage>
</organism>
<dbReference type="RefSeq" id="WP_111293607.1">
    <property type="nucleotide sequence ID" value="NZ_QKZV01000002.1"/>
</dbReference>